<protein>
    <submittedName>
        <fullName evidence="2">Uncharacterized protein</fullName>
    </submittedName>
</protein>
<dbReference type="VEuPathDB" id="FungiDB:SDRG_00965"/>
<keyword evidence="1" id="KW-0472">Membrane</keyword>
<keyword evidence="1" id="KW-0812">Transmembrane</keyword>
<organism evidence="2 3">
    <name type="scientific">Saprolegnia diclina (strain VS20)</name>
    <dbReference type="NCBI Taxonomy" id="1156394"/>
    <lineage>
        <taxon>Eukaryota</taxon>
        <taxon>Sar</taxon>
        <taxon>Stramenopiles</taxon>
        <taxon>Oomycota</taxon>
        <taxon>Saprolegniomycetes</taxon>
        <taxon>Saprolegniales</taxon>
        <taxon>Saprolegniaceae</taxon>
        <taxon>Saprolegnia</taxon>
    </lineage>
</organism>
<name>T0R6N7_SAPDV</name>
<dbReference type="OMA" id="VLCCGNS"/>
<dbReference type="RefSeq" id="XP_008604694.1">
    <property type="nucleotide sequence ID" value="XM_008606472.1"/>
</dbReference>
<accession>T0R6N7</accession>
<proteinExistence type="predicted"/>
<dbReference type="AlphaFoldDB" id="T0R6N7"/>
<dbReference type="OrthoDB" id="78780at2759"/>
<reference evidence="2 3" key="1">
    <citation type="submission" date="2012-04" db="EMBL/GenBank/DDBJ databases">
        <title>The Genome Sequence of Saprolegnia declina VS20.</title>
        <authorList>
            <consortium name="The Broad Institute Genome Sequencing Platform"/>
            <person name="Russ C."/>
            <person name="Nusbaum C."/>
            <person name="Tyler B."/>
            <person name="van West P."/>
            <person name="Dieguez-Uribeondo J."/>
            <person name="de Bruijn I."/>
            <person name="Tripathy S."/>
            <person name="Jiang R."/>
            <person name="Young S.K."/>
            <person name="Zeng Q."/>
            <person name="Gargeya S."/>
            <person name="Fitzgerald M."/>
            <person name="Haas B."/>
            <person name="Abouelleil A."/>
            <person name="Alvarado L."/>
            <person name="Arachchi H.M."/>
            <person name="Berlin A."/>
            <person name="Chapman S.B."/>
            <person name="Goldberg J."/>
            <person name="Griggs A."/>
            <person name="Gujja S."/>
            <person name="Hansen M."/>
            <person name="Howarth C."/>
            <person name="Imamovic A."/>
            <person name="Larimer J."/>
            <person name="McCowen C."/>
            <person name="Montmayeur A."/>
            <person name="Murphy C."/>
            <person name="Neiman D."/>
            <person name="Pearson M."/>
            <person name="Priest M."/>
            <person name="Roberts A."/>
            <person name="Saif S."/>
            <person name="Shea T."/>
            <person name="Sisk P."/>
            <person name="Sykes S."/>
            <person name="Wortman J."/>
            <person name="Nusbaum C."/>
            <person name="Birren B."/>
        </authorList>
    </citation>
    <scope>NUCLEOTIDE SEQUENCE [LARGE SCALE GENOMIC DNA]</scope>
    <source>
        <strain evidence="2 3">VS20</strain>
    </source>
</reference>
<dbReference type="Proteomes" id="UP000030762">
    <property type="component" value="Unassembled WGS sequence"/>
</dbReference>
<feature type="transmembrane region" description="Helical" evidence="1">
    <location>
        <begin position="43"/>
        <end position="65"/>
    </location>
</feature>
<keyword evidence="1" id="KW-1133">Transmembrane helix</keyword>
<evidence type="ECO:0000313" key="2">
    <source>
        <dbReference type="EMBL" id="EQC42125.1"/>
    </source>
</evidence>
<dbReference type="EMBL" id="JH767133">
    <property type="protein sequence ID" value="EQC42125.1"/>
    <property type="molecule type" value="Genomic_DNA"/>
</dbReference>
<evidence type="ECO:0000256" key="1">
    <source>
        <dbReference type="SAM" id="Phobius"/>
    </source>
</evidence>
<dbReference type="GeneID" id="19941692"/>
<keyword evidence="3" id="KW-1185">Reference proteome</keyword>
<feature type="transmembrane region" description="Helical" evidence="1">
    <location>
        <begin position="77"/>
        <end position="98"/>
    </location>
</feature>
<dbReference type="InParanoid" id="T0R6N7"/>
<sequence length="111" mass="11874">MSAPPMTPVTTDYAAIVDAKEKAGSPAPGAYKPVFLGISARDLVLIPCLLVFFYAVVASFFSLLLHAVVQTQNSNAALWMFFGIFVLALIMATFFLNVSAAKKSEPEKADA</sequence>
<gene>
    <name evidence="2" type="ORF">SDRG_00965</name>
</gene>
<evidence type="ECO:0000313" key="3">
    <source>
        <dbReference type="Proteomes" id="UP000030762"/>
    </source>
</evidence>